<evidence type="ECO:0000313" key="1">
    <source>
        <dbReference type="EMBL" id="EYB88591.1"/>
    </source>
</evidence>
<sequence>MDLDRKLWETHNRVLLPLWWLTQVDDAALPRITHRLAVNSVKISGISTFGCAVPRTEELQVWNTIRTSWKRINR</sequence>
<keyword evidence="2" id="KW-1185">Reference proteome</keyword>
<proteinExistence type="predicted"/>
<name>A0A016SE29_9BILA</name>
<accession>A0A016SE29</accession>
<dbReference type="EMBL" id="JARK01001580">
    <property type="protein sequence ID" value="EYB88591.1"/>
    <property type="molecule type" value="Genomic_DNA"/>
</dbReference>
<gene>
    <name evidence="1" type="primary">Acey_s0244.g3517</name>
    <name evidence="1" type="ORF">Y032_0244g3517</name>
</gene>
<evidence type="ECO:0000313" key="2">
    <source>
        <dbReference type="Proteomes" id="UP000024635"/>
    </source>
</evidence>
<reference evidence="2" key="1">
    <citation type="journal article" date="2015" name="Nat. Genet.">
        <title>The genome and transcriptome of the zoonotic hookworm Ancylostoma ceylanicum identify infection-specific gene families.</title>
        <authorList>
            <person name="Schwarz E.M."/>
            <person name="Hu Y."/>
            <person name="Antoshechkin I."/>
            <person name="Miller M.M."/>
            <person name="Sternberg P.W."/>
            <person name="Aroian R.V."/>
        </authorList>
    </citation>
    <scope>NUCLEOTIDE SEQUENCE</scope>
    <source>
        <strain evidence="2">HY135</strain>
    </source>
</reference>
<comment type="caution">
    <text evidence="1">The sequence shown here is derived from an EMBL/GenBank/DDBJ whole genome shotgun (WGS) entry which is preliminary data.</text>
</comment>
<dbReference type="Proteomes" id="UP000024635">
    <property type="component" value="Unassembled WGS sequence"/>
</dbReference>
<protein>
    <submittedName>
        <fullName evidence="1">Uncharacterized protein</fullName>
    </submittedName>
</protein>
<organism evidence="1 2">
    <name type="scientific">Ancylostoma ceylanicum</name>
    <dbReference type="NCBI Taxonomy" id="53326"/>
    <lineage>
        <taxon>Eukaryota</taxon>
        <taxon>Metazoa</taxon>
        <taxon>Ecdysozoa</taxon>
        <taxon>Nematoda</taxon>
        <taxon>Chromadorea</taxon>
        <taxon>Rhabditida</taxon>
        <taxon>Rhabditina</taxon>
        <taxon>Rhabditomorpha</taxon>
        <taxon>Strongyloidea</taxon>
        <taxon>Ancylostomatidae</taxon>
        <taxon>Ancylostomatinae</taxon>
        <taxon>Ancylostoma</taxon>
    </lineage>
</organism>
<dbReference type="AlphaFoldDB" id="A0A016SE29"/>